<dbReference type="InParanoid" id="G3AHZ0"/>
<dbReference type="HOGENOM" id="CLU_2694722_0_0_1"/>
<organism evidence="2">
    <name type="scientific">Spathaspora passalidarum (strain NRRL Y-27907 / 11-Y1)</name>
    <dbReference type="NCBI Taxonomy" id="619300"/>
    <lineage>
        <taxon>Eukaryota</taxon>
        <taxon>Fungi</taxon>
        <taxon>Dikarya</taxon>
        <taxon>Ascomycota</taxon>
        <taxon>Saccharomycotina</taxon>
        <taxon>Pichiomycetes</taxon>
        <taxon>Debaryomycetaceae</taxon>
        <taxon>Spathaspora</taxon>
    </lineage>
</organism>
<feature type="non-terminal residue" evidence="1">
    <location>
        <position position="1"/>
    </location>
</feature>
<dbReference type="Proteomes" id="UP000000709">
    <property type="component" value="Unassembled WGS sequence"/>
</dbReference>
<dbReference type="GeneID" id="18873048"/>
<reference evidence="1 2" key="1">
    <citation type="journal article" date="2011" name="Proc. Natl. Acad. Sci. U.S.A.">
        <title>Comparative genomics of xylose-fermenting fungi for enhanced biofuel production.</title>
        <authorList>
            <person name="Wohlbach D.J."/>
            <person name="Kuo A."/>
            <person name="Sato T.K."/>
            <person name="Potts K.M."/>
            <person name="Salamov A.A."/>
            <person name="LaButti K.M."/>
            <person name="Sun H."/>
            <person name="Clum A."/>
            <person name="Pangilinan J.L."/>
            <person name="Lindquist E.A."/>
            <person name="Lucas S."/>
            <person name="Lapidus A."/>
            <person name="Jin M."/>
            <person name="Gunawan C."/>
            <person name="Balan V."/>
            <person name="Dale B.E."/>
            <person name="Jeffries T.W."/>
            <person name="Zinkel R."/>
            <person name="Barry K.W."/>
            <person name="Grigoriev I.V."/>
            <person name="Gasch A.P."/>
        </authorList>
    </citation>
    <scope>NUCLEOTIDE SEQUENCE [LARGE SCALE GENOMIC DNA]</scope>
    <source>
        <strain evidence="2">NRRL Y-27907 / 11-Y1</strain>
    </source>
</reference>
<proteinExistence type="predicted"/>
<dbReference type="EMBL" id="GL996500">
    <property type="protein sequence ID" value="EGW34304.1"/>
    <property type="molecule type" value="Genomic_DNA"/>
</dbReference>
<dbReference type="AlphaFoldDB" id="G3AHZ0"/>
<evidence type="ECO:0000313" key="2">
    <source>
        <dbReference type="Proteomes" id="UP000000709"/>
    </source>
</evidence>
<dbReference type="KEGG" id="spaa:SPAPADRAFT_59727"/>
<gene>
    <name evidence="1" type="ORF">SPAPADRAFT_59727</name>
</gene>
<accession>G3AHZ0</accession>
<protein>
    <submittedName>
        <fullName evidence="1">Uncharacterized protein</fullName>
    </submittedName>
</protein>
<dbReference type="RefSeq" id="XP_007373888.1">
    <property type="nucleotide sequence ID" value="XM_007373826.1"/>
</dbReference>
<evidence type="ECO:0000313" key="1">
    <source>
        <dbReference type="EMBL" id="EGW34304.1"/>
    </source>
</evidence>
<keyword evidence="2" id="KW-1185">Reference proteome</keyword>
<sequence>TVLPCSTSTLFLTVVMKSAGARPGGILYFIKAPSSRLNGTTSVISTSSGNGEESDVTLSRKLASLTFRGNNHLK</sequence>
<name>G3AHZ0_SPAPN</name>